<dbReference type="InterPro" id="IPR029787">
    <property type="entry name" value="Nucleotide_cyclase"/>
</dbReference>
<evidence type="ECO:0000256" key="2">
    <source>
        <dbReference type="ARBA" id="ARBA00022692"/>
    </source>
</evidence>
<dbReference type="PROSITE" id="PS00126">
    <property type="entry name" value="PDEASE_I_1"/>
    <property type="match status" value="1"/>
</dbReference>
<evidence type="ECO:0000256" key="8">
    <source>
        <dbReference type="SAM" id="MobiDB-lite"/>
    </source>
</evidence>
<dbReference type="SUPFAM" id="SSF109604">
    <property type="entry name" value="HD-domain/PDEase-like"/>
    <property type="match status" value="1"/>
</dbReference>
<dbReference type="PANTHER" id="PTHR11920">
    <property type="entry name" value="GUANYLYL CYCLASE"/>
    <property type="match status" value="1"/>
</dbReference>
<dbReference type="GO" id="GO:0001653">
    <property type="term" value="F:peptide receptor activity"/>
    <property type="evidence" value="ECO:0007669"/>
    <property type="project" value="TreeGrafter"/>
</dbReference>
<dbReference type="CDD" id="cd07302">
    <property type="entry name" value="CHD"/>
    <property type="match status" value="1"/>
</dbReference>
<dbReference type="PROSITE" id="PS50125">
    <property type="entry name" value="GUANYLATE_CYCLASE_2"/>
    <property type="match status" value="1"/>
</dbReference>
<dbReference type="SUPFAM" id="SSF55073">
    <property type="entry name" value="Nucleotide cyclase"/>
    <property type="match status" value="1"/>
</dbReference>
<keyword evidence="7" id="KW-0378">Hydrolase</keyword>
<dbReference type="GO" id="GO:0004016">
    <property type="term" value="F:adenylate cyclase activity"/>
    <property type="evidence" value="ECO:0007669"/>
    <property type="project" value="TreeGrafter"/>
</dbReference>
<dbReference type="InterPro" id="IPR002073">
    <property type="entry name" value="PDEase_catalytic_dom"/>
</dbReference>
<evidence type="ECO:0000256" key="1">
    <source>
        <dbReference type="ARBA" id="ARBA00004370"/>
    </source>
</evidence>
<dbReference type="GO" id="GO:0005886">
    <property type="term" value="C:plasma membrane"/>
    <property type="evidence" value="ECO:0007669"/>
    <property type="project" value="TreeGrafter"/>
</dbReference>
<dbReference type="SMART" id="SM00044">
    <property type="entry name" value="CYCc"/>
    <property type="match status" value="1"/>
</dbReference>
<evidence type="ECO:0000259" key="11">
    <source>
        <dbReference type="PROSITE" id="PS51845"/>
    </source>
</evidence>
<accession>A0A7S3L2J5</accession>
<dbReference type="EC" id="3.1.4.-" evidence="7"/>
<dbReference type="InterPro" id="IPR003607">
    <property type="entry name" value="HD/PDEase_dom"/>
</dbReference>
<evidence type="ECO:0000256" key="4">
    <source>
        <dbReference type="ARBA" id="ARBA00022989"/>
    </source>
</evidence>
<evidence type="ECO:0000256" key="6">
    <source>
        <dbReference type="ARBA" id="ARBA00023239"/>
    </source>
</evidence>
<dbReference type="PANTHER" id="PTHR11920:SF335">
    <property type="entry name" value="GUANYLATE CYCLASE"/>
    <property type="match status" value="1"/>
</dbReference>
<dbReference type="GO" id="GO:0004383">
    <property type="term" value="F:guanylate cyclase activity"/>
    <property type="evidence" value="ECO:0007669"/>
    <property type="project" value="TreeGrafter"/>
</dbReference>
<dbReference type="Pfam" id="PF00211">
    <property type="entry name" value="Guanylate_cyc"/>
    <property type="match status" value="1"/>
</dbReference>
<evidence type="ECO:0000256" key="3">
    <source>
        <dbReference type="ARBA" id="ARBA00022741"/>
    </source>
</evidence>
<dbReference type="Gene3D" id="3.30.70.1230">
    <property type="entry name" value="Nucleotide cyclase"/>
    <property type="match status" value="1"/>
</dbReference>
<dbReference type="GO" id="GO:0000166">
    <property type="term" value="F:nucleotide binding"/>
    <property type="evidence" value="ECO:0007669"/>
    <property type="project" value="UniProtKB-KW"/>
</dbReference>
<dbReference type="Pfam" id="PF00233">
    <property type="entry name" value="PDEase_I"/>
    <property type="match status" value="1"/>
</dbReference>
<dbReference type="Gene3D" id="1.10.1300.10">
    <property type="entry name" value="3'5'-cyclic nucleotide phosphodiesterase, catalytic domain"/>
    <property type="match status" value="1"/>
</dbReference>
<dbReference type="EMBL" id="HBIM01007737">
    <property type="protein sequence ID" value="CAE0408878.1"/>
    <property type="molecule type" value="Transcribed_RNA"/>
</dbReference>
<comment type="cofactor">
    <cofactor evidence="7">
        <name>a divalent metal cation</name>
        <dbReference type="ChEBI" id="CHEBI:60240"/>
    </cofactor>
    <text evidence="7">Binds 2 divalent metal cations per subunit. Site 1 may preferentially bind zinc ions, while site 2 has a preference for magnesium and/or manganese ions.</text>
</comment>
<organism evidence="12">
    <name type="scientific">Amphora coffeiformis</name>
    <dbReference type="NCBI Taxonomy" id="265554"/>
    <lineage>
        <taxon>Eukaryota</taxon>
        <taxon>Sar</taxon>
        <taxon>Stramenopiles</taxon>
        <taxon>Ochrophyta</taxon>
        <taxon>Bacillariophyta</taxon>
        <taxon>Bacillariophyceae</taxon>
        <taxon>Bacillariophycidae</taxon>
        <taxon>Thalassiophysales</taxon>
        <taxon>Catenulaceae</taxon>
        <taxon>Amphora</taxon>
    </lineage>
</organism>
<dbReference type="InterPro" id="IPR023174">
    <property type="entry name" value="PDEase_CS"/>
</dbReference>
<dbReference type="InterPro" id="IPR050401">
    <property type="entry name" value="Cyclic_nucleotide_synthase"/>
</dbReference>
<dbReference type="AlphaFoldDB" id="A0A7S3L2J5"/>
<keyword evidence="3" id="KW-0547">Nucleotide-binding</keyword>
<sequence length="1127" mass="128226">MIFSRASEMEMEDPSTSHWKEMSEERDEVKEVQKMTQKDNRRVFKWRLAVTGILLLTAVTVTLTTYMLLVEQEYKNFEAAYDQFSRTVGDAAVDQQNNLRYAFRALSHHITIYAQNNNKTWPFVTVPDIEVTGSDTLLQAGTELFNVFVKVENKDRQAWIDYTTANHEEWVKEGHLLRNGNLDRLQQVAFKPFISKSVNGSFVEDDIRDYYFCAWHMVPTPTTYGLLNWNIASYRSYDQIFQGVMKLKNESLVSPVGPYVAVPIALTQEEHDAMHSKLLDSQSTNPHSFVYTPVHERIGDTDSPIRAIIGTGTAWDRALIDLLPENVGGIIVVIRNNCNQSYTYEINGKDAIYLSEGDLHDPEYDFYKRVVSLAPHTHPDFESTLGHCQYSMDVYPSKPFRESYDSNTPKIFAICIATTFVLVTIIFFVYDFLVQERNTKLVQKAAKSNAIVSSMFPSTIRDRLIGQDNELDGKSHKKKTKSLKAFMVSGDRTGSDDDGPDIASKPLADLFLETTVCFADVVGFTAWSSVREPSLIFILLETIYQEFDKMARNRGVFKVETVGDCYVAVAGLPHPRKDHAIAMARFCHDIMVRMSTLVKKLEVTLGPDTGDLSLRIGMHSGPVTAGMLRGERTRFQLFGDTMNVCARIESTGFPRRIHCSKETADLIIKANKAHWLQKREETISAKGKGDMETYWLNLSNIGDGVSVISGASGPEVSEISREAIERGYGNFGLDERTSRLIDWNVDSMSKLLKQIIAGRASDPTYRQSSASLDDSKVQKGETFFDEVKEIIYLPKLDHCAGKQQDTDAVKLPRVVVDQLRDYVSCVAGMYRNNAFHNFDHASHVAMSVMKLLSRIVAPSHLEDDELEDSQTLHDHTYGITSDPLTQFACFFSALIHDVDHVGVPNAILIKENAPIAALYKNRSVAEQNSLELSWDLLMDSRFADLRAVLYTTEEELNRFRQLVVNLVLATDIMDKDLKGLRNARWDKAFKEENFTESKRDAVNRKATIVIEHLIQASDVSHTMQHWHIYRKWNEHFFQENYQSFLDGRIEKDPSESWYKGEMGFFDFYIIPLAKKLKDCGVFGKSSDEYLNYAVQNRKEWEVRGQQVVAEMLENAKKNISAKNRNSS</sequence>
<dbReference type="GO" id="GO:0046872">
    <property type="term" value="F:metal ion binding"/>
    <property type="evidence" value="ECO:0007669"/>
    <property type="project" value="UniProtKB-KW"/>
</dbReference>
<dbReference type="GO" id="GO:0035556">
    <property type="term" value="P:intracellular signal transduction"/>
    <property type="evidence" value="ECO:0007669"/>
    <property type="project" value="InterPro"/>
</dbReference>
<name>A0A7S3L2J5_9STRA</name>
<feature type="transmembrane region" description="Helical" evidence="9">
    <location>
        <begin position="48"/>
        <end position="69"/>
    </location>
</feature>
<feature type="domain" description="Guanylate cyclase" evidence="10">
    <location>
        <begin position="515"/>
        <end position="649"/>
    </location>
</feature>
<keyword evidence="2 9" id="KW-0812">Transmembrane</keyword>
<evidence type="ECO:0000256" key="7">
    <source>
        <dbReference type="RuleBase" id="RU363067"/>
    </source>
</evidence>
<evidence type="ECO:0000313" key="12">
    <source>
        <dbReference type="EMBL" id="CAE0408878.1"/>
    </source>
</evidence>
<comment type="similarity">
    <text evidence="7">Belongs to the cyclic nucleotide phosphodiesterase family.</text>
</comment>
<dbReference type="SMART" id="SM00471">
    <property type="entry name" value="HDc"/>
    <property type="match status" value="1"/>
</dbReference>
<dbReference type="GO" id="GO:0004114">
    <property type="term" value="F:3',5'-cyclic-nucleotide phosphodiesterase activity"/>
    <property type="evidence" value="ECO:0007669"/>
    <property type="project" value="InterPro"/>
</dbReference>
<keyword evidence="6" id="KW-0456">Lyase</keyword>
<evidence type="ECO:0000256" key="9">
    <source>
        <dbReference type="SAM" id="Phobius"/>
    </source>
</evidence>
<feature type="region of interest" description="Disordered" evidence="8">
    <location>
        <begin position="1"/>
        <end position="24"/>
    </location>
</feature>
<dbReference type="PROSITE" id="PS51845">
    <property type="entry name" value="PDEASE_I_2"/>
    <property type="match status" value="1"/>
</dbReference>
<comment type="subcellular location">
    <subcellularLocation>
        <location evidence="1">Membrane</location>
    </subcellularLocation>
</comment>
<keyword evidence="5 9" id="KW-0472">Membrane</keyword>
<feature type="transmembrane region" description="Helical" evidence="9">
    <location>
        <begin position="411"/>
        <end position="434"/>
    </location>
</feature>
<dbReference type="InterPro" id="IPR036971">
    <property type="entry name" value="PDEase_catalytic_dom_sf"/>
</dbReference>
<keyword evidence="4 9" id="KW-1133">Transmembrane helix</keyword>
<keyword evidence="7" id="KW-0479">Metal-binding</keyword>
<dbReference type="InterPro" id="IPR001054">
    <property type="entry name" value="A/G_cyclase"/>
</dbReference>
<feature type="domain" description="PDEase" evidence="11">
    <location>
        <begin position="744"/>
        <end position="972"/>
    </location>
</feature>
<evidence type="ECO:0000259" key="10">
    <source>
        <dbReference type="PROSITE" id="PS50125"/>
    </source>
</evidence>
<protein>
    <recommendedName>
        <fullName evidence="7">Phosphodiesterase</fullName>
        <ecNumber evidence="7">3.1.4.-</ecNumber>
    </recommendedName>
</protein>
<gene>
    <name evidence="12" type="ORF">ACOF00016_LOCUS6584</name>
</gene>
<dbReference type="GO" id="GO:0007168">
    <property type="term" value="P:receptor guanylyl cyclase signaling pathway"/>
    <property type="evidence" value="ECO:0007669"/>
    <property type="project" value="TreeGrafter"/>
</dbReference>
<evidence type="ECO:0000256" key="5">
    <source>
        <dbReference type="ARBA" id="ARBA00023136"/>
    </source>
</evidence>
<reference evidence="12" key="1">
    <citation type="submission" date="2021-01" db="EMBL/GenBank/DDBJ databases">
        <authorList>
            <person name="Corre E."/>
            <person name="Pelletier E."/>
            <person name="Niang G."/>
            <person name="Scheremetjew M."/>
            <person name="Finn R."/>
            <person name="Kale V."/>
            <person name="Holt S."/>
            <person name="Cochrane G."/>
            <person name="Meng A."/>
            <person name="Brown T."/>
            <person name="Cohen L."/>
        </authorList>
    </citation>
    <scope>NUCLEOTIDE SEQUENCE</scope>
    <source>
        <strain evidence="12">CCMP127</strain>
    </source>
</reference>
<proteinExistence type="inferred from homology"/>